<feature type="compositionally biased region" description="Polar residues" evidence="1">
    <location>
        <begin position="31"/>
        <end position="41"/>
    </location>
</feature>
<accession>A0A2R6X5Y4</accession>
<evidence type="ECO:0000313" key="2">
    <source>
        <dbReference type="EMBL" id="PTQ41515.1"/>
    </source>
</evidence>
<protein>
    <submittedName>
        <fullName evidence="2">Uncharacterized protein</fullName>
    </submittedName>
</protein>
<dbReference type="Proteomes" id="UP000244005">
    <property type="component" value="Unassembled WGS sequence"/>
</dbReference>
<proteinExistence type="predicted"/>
<name>A0A2R6X5Y4_MARPO</name>
<sequence length="120" mass="13521">MLRKKKKDGGTVESNSLSLATDVDKYPNPALNKNSLKNDPQVNRKDPWRGGQASRIYLLSTYKKQIFERSRKGVSQSSSWKGYAQTVWSGGRIRHRIHVREAPGHRGEGSCGLASIRRRA</sequence>
<gene>
    <name evidence="2" type="ORF">MARPO_0034s0097</name>
</gene>
<keyword evidence="3" id="KW-1185">Reference proteome</keyword>
<evidence type="ECO:0000313" key="3">
    <source>
        <dbReference type="Proteomes" id="UP000244005"/>
    </source>
</evidence>
<reference evidence="3" key="1">
    <citation type="journal article" date="2017" name="Cell">
        <title>Insights into land plant evolution garnered from the Marchantia polymorpha genome.</title>
        <authorList>
            <person name="Bowman J.L."/>
            <person name="Kohchi T."/>
            <person name="Yamato K.T."/>
            <person name="Jenkins J."/>
            <person name="Shu S."/>
            <person name="Ishizaki K."/>
            <person name="Yamaoka S."/>
            <person name="Nishihama R."/>
            <person name="Nakamura Y."/>
            <person name="Berger F."/>
            <person name="Adam C."/>
            <person name="Aki S.S."/>
            <person name="Althoff F."/>
            <person name="Araki T."/>
            <person name="Arteaga-Vazquez M.A."/>
            <person name="Balasubrmanian S."/>
            <person name="Barry K."/>
            <person name="Bauer D."/>
            <person name="Boehm C.R."/>
            <person name="Briginshaw L."/>
            <person name="Caballero-Perez J."/>
            <person name="Catarino B."/>
            <person name="Chen F."/>
            <person name="Chiyoda S."/>
            <person name="Chovatia M."/>
            <person name="Davies K.M."/>
            <person name="Delmans M."/>
            <person name="Demura T."/>
            <person name="Dierschke T."/>
            <person name="Dolan L."/>
            <person name="Dorantes-Acosta A.E."/>
            <person name="Eklund D.M."/>
            <person name="Florent S.N."/>
            <person name="Flores-Sandoval E."/>
            <person name="Fujiyama A."/>
            <person name="Fukuzawa H."/>
            <person name="Galik B."/>
            <person name="Grimanelli D."/>
            <person name="Grimwood J."/>
            <person name="Grossniklaus U."/>
            <person name="Hamada T."/>
            <person name="Haseloff J."/>
            <person name="Hetherington A.J."/>
            <person name="Higo A."/>
            <person name="Hirakawa Y."/>
            <person name="Hundley H.N."/>
            <person name="Ikeda Y."/>
            <person name="Inoue K."/>
            <person name="Inoue S.I."/>
            <person name="Ishida S."/>
            <person name="Jia Q."/>
            <person name="Kakita M."/>
            <person name="Kanazawa T."/>
            <person name="Kawai Y."/>
            <person name="Kawashima T."/>
            <person name="Kennedy M."/>
            <person name="Kinose K."/>
            <person name="Kinoshita T."/>
            <person name="Kohara Y."/>
            <person name="Koide E."/>
            <person name="Komatsu K."/>
            <person name="Kopischke S."/>
            <person name="Kubo M."/>
            <person name="Kyozuka J."/>
            <person name="Lagercrantz U."/>
            <person name="Lin S.S."/>
            <person name="Lindquist E."/>
            <person name="Lipzen A.M."/>
            <person name="Lu C.W."/>
            <person name="De Luna E."/>
            <person name="Martienssen R.A."/>
            <person name="Minamino N."/>
            <person name="Mizutani M."/>
            <person name="Mizutani M."/>
            <person name="Mochizuki N."/>
            <person name="Monte I."/>
            <person name="Mosher R."/>
            <person name="Nagasaki H."/>
            <person name="Nakagami H."/>
            <person name="Naramoto S."/>
            <person name="Nishitani K."/>
            <person name="Ohtani M."/>
            <person name="Okamoto T."/>
            <person name="Okumura M."/>
            <person name="Phillips J."/>
            <person name="Pollak B."/>
            <person name="Reinders A."/>
            <person name="Rovekamp M."/>
            <person name="Sano R."/>
            <person name="Sawa S."/>
            <person name="Schmid M.W."/>
            <person name="Shirakawa M."/>
            <person name="Solano R."/>
            <person name="Spunde A."/>
            <person name="Suetsugu N."/>
            <person name="Sugano S."/>
            <person name="Sugiyama A."/>
            <person name="Sun R."/>
            <person name="Suzuki Y."/>
            <person name="Takenaka M."/>
            <person name="Takezawa D."/>
            <person name="Tomogane H."/>
            <person name="Tsuzuki M."/>
            <person name="Ueda T."/>
            <person name="Umeda M."/>
            <person name="Ward J.M."/>
            <person name="Watanabe Y."/>
            <person name="Yazaki K."/>
            <person name="Yokoyama R."/>
            <person name="Yoshitake Y."/>
            <person name="Yotsui I."/>
            <person name="Zachgo S."/>
            <person name="Schmutz J."/>
        </authorList>
    </citation>
    <scope>NUCLEOTIDE SEQUENCE [LARGE SCALE GENOMIC DNA]</scope>
    <source>
        <strain evidence="3">Tak-1</strain>
    </source>
</reference>
<dbReference type="Gramene" id="Mp6g04230.1">
    <property type="protein sequence ID" value="Mp6g04230.1.cds1"/>
    <property type="gene ID" value="Mp6g04230"/>
</dbReference>
<feature type="region of interest" description="Disordered" evidence="1">
    <location>
        <begin position="101"/>
        <end position="120"/>
    </location>
</feature>
<dbReference type="AlphaFoldDB" id="A0A2R6X5Y4"/>
<dbReference type="EMBL" id="KZ772706">
    <property type="protein sequence ID" value="PTQ41515.1"/>
    <property type="molecule type" value="Genomic_DNA"/>
</dbReference>
<organism evidence="2 3">
    <name type="scientific">Marchantia polymorpha</name>
    <name type="common">Common liverwort</name>
    <name type="synonym">Marchantia aquatica</name>
    <dbReference type="NCBI Taxonomy" id="3197"/>
    <lineage>
        <taxon>Eukaryota</taxon>
        <taxon>Viridiplantae</taxon>
        <taxon>Streptophyta</taxon>
        <taxon>Embryophyta</taxon>
        <taxon>Marchantiophyta</taxon>
        <taxon>Marchantiopsida</taxon>
        <taxon>Marchantiidae</taxon>
        <taxon>Marchantiales</taxon>
        <taxon>Marchantiaceae</taxon>
        <taxon>Marchantia</taxon>
    </lineage>
</organism>
<feature type="region of interest" description="Disordered" evidence="1">
    <location>
        <begin position="1"/>
        <end position="49"/>
    </location>
</feature>
<evidence type="ECO:0000256" key="1">
    <source>
        <dbReference type="SAM" id="MobiDB-lite"/>
    </source>
</evidence>